<evidence type="ECO:0000313" key="4">
    <source>
        <dbReference type="EMBL" id="ROQ25738.1"/>
    </source>
</evidence>
<dbReference type="InterPro" id="IPR016161">
    <property type="entry name" value="Ald_DH/histidinol_DH"/>
</dbReference>
<name>A0A3N1PD47_9GAMM</name>
<organism evidence="4 5">
    <name type="scientific">Gallaecimonas pentaromativorans</name>
    <dbReference type="NCBI Taxonomy" id="584787"/>
    <lineage>
        <taxon>Bacteria</taxon>
        <taxon>Pseudomonadati</taxon>
        <taxon>Pseudomonadota</taxon>
        <taxon>Gammaproteobacteria</taxon>
        <taxon>Enterobacterales</taxon>
        <taxon>Gallaecimonadaceae</taxon>
        <taxon>Gallaecimonas</taxon>
    </lineage>
</organism>
<dbReference type="InterPro" id="IPR016160">
    <property type="entry name" value="Ald_DH_CS_CYS"/>
</dbReference>
<feature type="domain" description="Aldehyde dehydrogenase" evidence="3">
    <location>
        <begin position="20"/>
        <end position="473"/>
    </location>
</feature>
<evidence type="ECO:0000256" key="1">
    <source>
        <dbReference type="ARBA" id="ARBA00009986"/>
    </source>
</evidence>
<dbReference type="PANTHER" id="PTHR11699">
    <property type="entry name" value="ALDEHYDE DEHYDROGENASE-RELATED"/>
    <property type="match status" value="1"/>
</dbReference>
<dbReference type="Gene3D" id="3.40.309.10">
    <property type="entry name" value="Aldehyde Dehydrogenase, Chain A, domain 2"/>
    <property type="match status" value="1"/>
</dbReference>
<dbReference type="GO" id="GO:0016620">
    <property type="term" value="F:oxidoreductase activity, acting on the aldehyde or oxo group of donors, NAD or NADP as acceptor"/>
    <property type="evidence" value="ECO:0007669"/>
    <property type="project" value="InterPro"/>
</dbReference>
<keyword evidence="2" id="KW-0560">Oxidoreductase</keyword>
<gene>
    <name evidence="4" type="ORF">EDC28_10547</name>
</gene>
<dbReference type="AlphaFoldDB" id="A0A3N1PD47"/>
<comment type="similarity">
    <text evidence="1">Belongs to the aldehyde dehydrogenase family.</text>
</comment>
<evidence type="ECO:0000259" key="3">
    <source>
        <dbReference type="Pfam" id="PF00171"/>
    </source>
</evidence>
<protein>
    <submittedName>
        <fullName evidence="4">Aldehyde dehydrogenase (NAD+)</fullName>
    </submittedName>
</protein>
<reference evidence="4 5" key="1">
    <citation type="submission" date="2018-11" db="EMBL/GenBank/DDBJ databases">
        <title>Genomic Encyclopedia of Type Strains, Phase IV (KMG-IV): sequencing the most valuable type-strain genomes for metagenomic binning, comparative biology and taxonomic classification.</title>
        <authorList>
            <person name="Goeker M."/>
        </authorList>
    </citation>
    <scope>NUCLEOTIDE SEQUENCE [LARGE SCALE GENOMIC DNA]</scope>
    <source>
        <strain evidence="4 5">DSM 21945</strain>
    </source>
</reference>
<dbReference type="SUPFAM" id="SSF53720">
    <property type="entry name" value="ALDH-like"/>
    <property type="match status" value="1"/>
</dbReference>
<dbReference type="Proteomes" id="UP000268033">
    <property type="component" value="Unassembled WGS sequence"/>
</dbReference>
<dbReference type="EMBL" id="RJUL01000005">
    <property type="protein sequence ID" value="ROQ25738.1"/>
    <property type="molecule type" value="Genomic_DNA"/>
</dbReference>
<dbReference type="InterPro" id="IPR016163">
    <property type="entry name" value="Ald_DH_C"/>
</dbReference>
<dbReference type="PROSITE" id="PS00070">
    <property type="entry name" value="ALDEHYDE_DEHYDR_CYS"/>
    <property type="match status" value="1"/>
</dbReference>
<proteinExistence type="inferred from homology"/>
<dbReference type="STRING" id="584787.GCA_001247655_02802"/>
<dbReference type="RefSeq" id="WP_123421514.1">
    <property type="nucleotide sequence ID" value="NZ_RJUL01000005.1"/>
</dbReference>
<dbReference type="Gene3D" id="3.40.605.10">
    <property type="entry name" value="Aldehyde Dehydrogenase, Chain A, domain 1"/>
    <property type="match status" value="1"/>
</dbReference>
<dbReference type="Pfam" id="PF00171">
    <property type="entry name" value="Aldedh"/>
    <property type="match status" value="1"/>
</dbReference>
<evidence type="ECO:0000313" key="5">
    <source>
        <dbReference type="Proteomes" id="UP000268033"/>
    </source>
</evidence>
<dbReference type="InterPro" id="IPR015590">
    <property type="entry name" value="Aldehyde_DH_dom"/>
</dbReference>
<sequence length="478" mass="50039">MQVIELSHHIGGELVAGEAQLAQYNPADATDLKVAIPVADAALVAKAVASAEEAFGRFRDQGIEARSDALARVASLINAQSDELARLIARETGKTLGDAKGEVGRAARIFSFFAGEALRIVGERLESTRNGAMVEIEYAPKGVIGQITPWNFPIAIPAWKIAPALAFGNTVVWKPSELSSATGAALMAIIAKAGVMPGAVNMVLGAGETGAAICSHPGVDALSFTGSVATGKKVRMAAAERGVAVQTEMGGVNALLVLKDCDLNSAVETALNGAFLAAGQRCTATSRIIVEEAIADAFVERLSLRISEHRLGDPLDTGTHIGPLASKGQKELISRQSAAMERHPGAQLVFGGSAEALPECFFAPTLFDHAKATDPIAQEEIFGPVAAVFRVADYEAGLAMVNDSRFGLSAGLCTGSLKYSEHFKRYARAGMLMINLPTAGIDYHVPFGGVGASSYGAREQGRAAKAFYTHTRTTYLKA</sequence>
<dbReference type="InterPro" id="IPR016162">
    <property type="entry name" value="Ald_DH_N"/>
</dbReference>
<dbReference type="FunFam" id="3.40.605.10:FF:000007">
    <property type="entry name" value="NAD/NADP-dependent betaine aldehyde dehydrogenase"/>
    <property type="match status" value="1"/>
</dbReference>
<comment type="caution">
    <text evidence="4">The sequence shown here is derived from an EMBL/GenBank/DDBJ whole genome shotgun (WGS) entry which is preliminary data.</text>
</comment>
<evidence type="ECO:0000256" key="2">
    <source>
        <dbReference type="ARBA" id="ARBA00023002"/>
    </source>
</evidence>
<accession>A0A3N1PD47</accession>
<keyword evidence="5" id="KW-1185">Reference proteome</keyword>